<reference evidence="4" key="2">
    <citation type="journal article" date="2015" name="Data Brief">
        <title>Shoot transcriptome of the giant reed, Arundo donax.</title>
        <authorList>
            <person name="Barrero R.A."/>
            <person name="Guerrero F.D."/>
            <person name="Moolhuijzen P."/>
            <person name="Goolsby J.A."/>
            <person name="Tidwell J."/>
            <person name="Bellgard S.E."/>
            <person name="Bellgard M.I."/>
        </authorList>
    </citation>
    <scope>NUCLEOTIDE SEQUENCE</scope>
    <source>
        <tissue evidence="4">Shoot tissue taken approximately 20 cm above the soil surface</tissue>
    </source>
</reference>
<keyword evidence="3" id="KW-0809">Transit peptide</keyword>
<evidence type="ECO:0000256" key="1">
    <source>
        <dbReference type="ARBA" id="ARBA00007626"/>
    </source>
</evidence>
<dbReference type="Gene3D" id="1.25.40.10">
    <property type="entry name" value="Tetratricopeptide repeat domain"/>
    <property type="match status" value="2"/>
</dbReference>
<organism evidence="4">
    <name type="scientific">Arundo donax</name>
    <name type="common">Giant reed</name>
    <name type="synonym">Donax arundinaceus</name>
    <dbReference type="NCBI Taxonomy" id="35708"/>
    <lineage>
        <taxon>Eukaryota</taxon>
        <taxon>Viridiplantae</taxon>
        <taxon>Streptophyta</taxon>
        <taxon>Embryophyta</taxon>
        <taxon>Tracheophyta</taxon>
        <taxon>Spermatophyta</taxon>
        <taxon>Magnoliopsida</taxon>
        <taxon>Liliopsida</taxon>
        <taxon>Poales</taxon>
        <taxon>Poaceae</taxon>
        <taxon>PACMAD clade</taxon>
        <taxon>Arundinoideae</taxon>
        <taxon>Arundineae</taxon>
        <taxon>Arundo</taxon>
    </lineage>
</organism>
<dbReference type="PANTHER" id="PTHR46598:SF3">
    <property type="entry name" value="OS07G0495300 PROTEIN"/>
    <property type="match status" value="1"/>
</dbReference>
<keyword evidence="2" id="KW-0677">Repeat</keyword>
<name>A0A0A9GR97_ARUDO</name>
<evidence type="ECO:0000256" key="3">
    <source>
        <dbReference type="ARBA" id="ARBA00022946"/>
    </source>
</evidence>
<evidence type="ECO:0008006" key="5">
    <source>
        <dbReference type="Google" id="ProtNLM"/>
    </source>
</evidence>
<reference evidence="4" key="1">
    <citation type="submission" date="2014-09" db="EMBL/GenBank/DDBJ databases">
        <authorList>
            <person name="Magalhaes I.L.F."/>
            <person name="Oliveira U."/>
            <person name="Santos F.R."/>
            <person name="Vidigal T.H.D.A."/>
            <person name="Brescovit A.D."/>
            <person name="Santos A.J."/>
        </authorList>
    </citation>
    <scope>NUCLEOTIDE SEQUENCE</scope>
    <source>
        <tissue evidence="4">Shoot tissue taken approximately 20 cm above the soil surface</tissue>
    </source>
</reference>
<dbReference type="Pfam" id="PF01535">
    <property type="entry name" value="PPR"/>
    <property type="match status" value="1"/>
</dbReference>
<dbReference type="EMBL" id="GBRH01174698">
    <property type="protein sequence ID" value="JAE23198.1"/>
    <property type="molecule type" value="Transcribed_RNA"/>
</dbReference>
<evidence type="ECO:0000256" key="2">
    <source>
        <dbReference type="ARBA" id="ARBA00022737"/>
    </source>
</evidence>
<dbReference type="NCBIfam" id="TIGR00756">
    <property type="entry name" value="PPR"/>
    <property type="match status" value="1"/>
</dbReference>
<protein>
    <recommendedName>
        <fullName evidence="5">Pentatricopeptide repeat-containing protein</fullName>
    </recommendedName>
</protein>
<sequence length="518" mass="59939">MLSMVFLHMVKSQVGSYLAADVLAETCRCFLGQVTDRWQLKKLDPIKNNVTLFNMVLESCVNFKCIIKAQKIMEMMSLVGVVADINTVAISSRVFEMVGQRDELMHMKRSIDSLTSLQFLKYYQHFYDSLLSLHFKYNDMDDAAKSLIDLHRQRKPGVSISNDLQKQCMIQIGSGNLKTGYRIMFDPGKVDRGFVLDTESQFGLVVLTDRNLLHTEKALAKLIIGCVKARNMHILSSLFITLHKEDLNGISPLDVVNACIQMGWLHAAHDILDDLESARIPVGISSYISLLRAYEKENKSEEFNGLLQQIQKIAYAMDDIHTNSSFTLKNIAKIVKYETPFINSSLLAILVEEIGHYNPVDHLTLEFNNSILFFCKAKMMEDAMCTYKRMREQNIRPTSHTFCHILCGYSSMDMHREITMLWGEIKRRLEYGELDVDRDLLDCLVLNFLNGGYFSRVMEVISYMTNQKIYCDKWKYRHVFLKLHKNLYRNLNSLHDKTEYQNKRIEDVRAFRSWAGIK</sequence>
<accession>A0A0A9GR97</accession>
<dbReference type="InterPro" id="IPR011990">
    <property type="entry name" value="TPR-like_helical_dom_sf"/>
</dbReference>
<dbReference type="InterPro" id="IPR002885">
    <property type="entry name" value="PPR_rpt"/>
</dbReference>
<dbReference type="AlphaFoldDB" id="A0A0A9GR97"/>
<proteinExistence type="inferred from homology"/>
<evidence type="ECO:0000313" key="4">
    <source>
        <dbReference type="EMBL" id="JAE23198.1"/>
    </source>
</evidence>
<dbReference type="PANTHER" id="PTHR46598">
    <property type="entry name" value="BNAC05G43320D PROTEIN"/>
    <property type="match status" value="1"/>
</dbReference>
<comment type="similarity">
    <text evidence="1">Belongs to the PPR family. P subfamily.</text>
</comment>